<dbReference type="EMBL" id="JAINVZ010000008">
    <property type="protein sequence ID" value="MBY8886058.1"/>
    <property type="molecule type" value="Genomic_DNA"/>
</dbReference>
<feature type="region of interest" description="Disordered" evidence="1">
    <location>
        <begin position="216"/>
        <end position="251"/>
    </location>
</feature>
<feature type="compositionally biased region" description="Polar residues" evidence="1">
    <location>
        <begin position="1"/>
        <end position="17"/>
    </location>
</feature>
<evidence type="ECO:0000313" key="2">
    <source>
        <dbReference type="EMBL" id="MBY8886058.1"/>
    </source>
</evidence>
<evidence type="ECO:0000256" key="1">
    <source>
        <dbReference type="SAM" id="MobiDB-lite"/>
    </source>
</evidence>
<reference evidence="2 3" key="1">
    <citation type="submission" date="2021-08" db="EMBL/GenBank/DDBJ databases">
        <title>Streptomyces sp. PTM05 isolated from lichen.</title>
        <authorList>
            <person name="Somphong A."/>
            <person name="Phongsopitanun W."/>
            <person name="Tanasupawat S."/>
        </authorList>
    </citation>
    <scope>NUCLEOTIDE SEQUENCE [LARGE SCALE GENOMIC DNA]</scope>
    <source>
        <strain evidence="2 3">Ptm05</strain>
    </source>
</reference>
<keyword evidence="3" id="KW-1185">Reference proteome</keyword>
<feature type="compositionally biased region" description="Low complexity" evidence="1">
    <location>
        <begin position="18"/>
        <end position="27"/>
    </location>
</feature>
<sequence>MADGNDQTYSDDNSDGFTTDSDGTWATDDGDTTGDYSDWDWRKIMAAICGGSAYTGDTANTRRAQQYSDPQTLQTAADTLAYVEGVLQEVARAISEQTDALTGEHGPWQGAAATALNGAMTGVARQTQQMADVLSGGVTGDQNVPQQLANDAQNLRDAIAKVNDIDTWYARQAVEVRPDLQMDNGLVMVSKDQQIVTMMSNDMRKVLQTLAQHYTLSKDSVSQPSSPSNPNSPGSPGSSGSPVTSDYGADSGYGSGQYGAVGDGSGYGYGYGYGQDDDGDDFGYGSDGAPDGGGDFADGQDSGGVLGPGGSQDDEYYGGADQDPYGDVGPGEDYGDYGSSQVAPGPRVVVAQQPAPAEQDQTGAAYPTPRLVSVEALPRTGVVGSAAGADQLTPVEGTPRMGVVGSGSGTDQLTPVQETPRMGVVGSASGSDHLTPEEGVARTSPVATTPVAHQLTPEEGVRRPSPVQSFSDGPQLEPVSGRPRTDDRQPEPAGLPGF</sequence>
<feature type="region of interest" description="Disordered" evidence="1">
    <location>
        <begin position="1"/>
        <end position="33"/>
    </location>
</feature>
<feature type="compositionally biased region" description="Gly residues" evidence="1">
    <location>
        <begin position="290"/>
        <end position="310"/>
    </location>
</feature>
<feature type="region of interest" description="Disordered" evidence="1">
    <location>
        <begin position="388"/>
        <end position="498"/>
    </location>
</feature>
<feature type="compositionally biased region" description="Low complexity" evidence="1">
    <location>
        <begin position="224"/>
        <end position="250"/>
    </location>
</feature>
<dbReference type="RefSeq" id="WP_222977910.1">
    <property type="nucleotide sequence ID" value="NZ_JAINVZ010000008.1"/>
</dbReference>
<organism evidence="2 3">
    <name type="scientific">Streptantibioticus parmotrematis</name>
    <dbReference type="NCBI Taxonomy" id="2873249"/>
    <lineage>
        <taxon>Bacteria</taxon>
        <taxon>Bacillati</taxon>
        <taxon>Actinomycetota</taxon>
        <taxon>Actinomycetes</taxon>
        <taxon>Kitasatosporales</taxon>
        <taxon>Streptomycetaceae</taxon>
        <taxon>Streptantibioticus</taxon>
    </lineage>
</organism>
<accession>A0ABS7QS85</accession>
<protein>
    <submittedName>
        <fullName evidence="2">Uncharacterized protein</fullName>
    </submittedName>
</protein>
<gene>
    <name evidence="2" type="ORF">K7472_14495</name>
</gene>
<dbReference type="Proteomes" id="UP001198565">
    <property type="component" value="Unassembled WGS sequence"/>
</dbReference>
<comment type="caution">
    <text evidence="2">The sequence shown here is derived from an EMBL/GenBank/DDBJ whole genome shotgun (WGS) entry which is preliminary data.</text>
</comment>
<proteinExistence type="predicted"/>
<name>A0ABS7QS85_9ACTN</name>
<dbReference type="SUPFAM" id="SSF140453">
    <property type="entry name" value="EsxAB dimer-like"/>
    <property type="match status" value="1"/>
</dbReference>
<dbReference type="InterPro" id="IPR036689">
    <property type="entry name" value="ESAT-6-like_sf"/>
</dbReference>
<dbReference type="Gene3D" id="1.10.287.1060">
    <property type="entry name" value="ESAT-6-like"/>
    <property type="match status" value="1"/>
</dbReference>
<feature type="region of interest" description="Disordered" evidence="1">
    <location>
        <begin position="278"/>
        <end position="367"/>
    </location>
</feature>
<evidence type="ECO:0000313" key="3">
    <source>
        <dbReference type="Proteomes" id="UP001198565"/>
    </source>
</evidence>